<comment type="caution">
    <text evidence="1">The sequence shown here is derived from an EMBL/GenBank/DDBJ whole genome shotgun (WGS) entry which is preliminary data.</text>
</comment>
<accession>A0A9P4UAY7</accession>
<dbReference type="OrthoDB" id="62952at2759"/>
<name>A0A9P4UAY7_9PLEO</name>
<sequence>MEAGSSPKLAHKLRRWLSRSRSSQNYMPVATVPRSPARPSRFLGLPREIRNLIYRELLLNTHPLIVHMRRVHRFEASTIPYTAILRANKQVHDEAAAILYGENTWFSAAPVKFFSWADELYEAESSTYVIEPGPINTYLPWIKRFVLFPEGPPDWVRDKIVKPGEVDLMLRRMGIQRQDLKQLVIGVASKEMSEEMANENCEWLESADEVDMQRRFSWFMQRRTQPAFWLVST</sequence>
<evidence type="ECO:0000313" key="1">
    <source>
        <dbReference type="EMBL" id="KAF2442763.1"/>
    </source>
</evidence>
<evidence type="ECO:0000313" key="2">
    <source>
        <dbReference type="Proteomes" id="UP000799764"/>
    </source>
</evidence>
<dbReference type="InterPro" id="IPR038883">
    <property type="entry name" value="AN11006-like"/>
</dbReference>
<dbReference type="EMBL" id="MU001503">
    <property type="protein sequence ID" value="KAF2442763.1"/>
    <property type="molecule type" value="Genomic_DNA"/>
</dbReference>
<dbReference type="AlphaFoldDB" id="A0A9P4UAY7"/>
<protein>
    <submittedName>
        <fullName evidence="1">Uncharacterized protein</fullName>
    </submittedName>
</protein>
<dbReference type="PANTHER" id="PTHR42085">
    <property type="entry name" value="F-BOX DOMAIN-CONTAINING PROTEIN"/>
    <property type="match status" value="1"/>
</dbReference>
<dbReference type="PANTHER" id="PTHR42085:SF8">
    <property type="entry name" value="F-BOX DOMAIN-CONTAINING PROTEIN"/>
    <property type="match status" value="1"/>
</dbReference>
<proteinExistence type="predicted"/>
<keyword evidence="2" id="KW-1185">Reference proteome</keyword>
<reference evidence="1" key="1">
    <citation type="journal article" date="2020" name="Stud. Mycol.">
        <title>101 Dothideomycetes genomes: a test case for predicting lifestyles and emergence of pathogens.</title>
        <authorList>
            <person name="Haridas S."/>
            <person name="Albert R."/>
            <person name="Binder M."/>
            <person name="Bloem J."/>
            <person name="Labutti K."/>
            <person name="Salamov A."/>
            <person name="Andreopoulos B."/>
            <person name="Baker S."/>
            <person name="Barry K."/>
            <person name="Bills G."/>
            <person name="Bluhm B."/>
            <person name="Cannon C."/>
            <person name="Castanera R."/>
            <person name="Culley D."/>
            <person name="Daum C."/>
            <person name="Ezra D."/>
            <person name="Gonzalez J."/>
            <person name="Henrissat B."/>
            <person name="Kuo A."/>
            <person name="Liang C."/>
            <person name="Lipzen A."/>
            <person name="Lutzoni F."/>
            <person name="Magnuson J."/>
            <person name="Mondo S."/>
            <person name="Nolan M."/>
            <person name="Ohm R."/>
            <person name="Pangilinan J."/>
            <person name="Park H.-J."/>
            <person name="Ramirez L."/>
            <person name="Alfaro M."/>
            <person name="Sun H."/>
            <person name="Tritt A."/>
            <person name="Yoshinaga Y."/>
            <person name="Zwiers L.-H."/>
            <person name="Turgeon B."/>
            <person name="Goodwin S."/>
            <person name="Spatafora J."/>
            <person name="Crous P."/>
            <person name="Grigoriev I."/>
        </authorList>
    </citation>
    <scope>NUCLEOTIDE SEQUENCE</scope>
    <source>
        <strain evidence="1">CBS 690.94</strain>
    </source>
</reference>
<gene>
    <name evidence="1" type="ORF">P171DRAFT_433176</name>
</gene>
<organism evidence="1 2">
    <name type="scientific">Karstenula rhodostoma CBS 690.94</name>
    <dbReference type="NCBI Taxonomy" id="1392251"/>
    <lineage>
        <taxon>Eukaryota</taxon>
        <taxon>Fungi</taxon>
        <taxon>Dikarya</taxon>
        <taxon>Ascomycota</taxon>
        <taxon>Pezizomycotina</taxon>
        <taxon>Dothideomycetes</taxon>
        <taxon>Pleosporomycetidae</taxon>
        <taxon>Pleosporales</taxon>
        <taxon>Massarineae</taxon>
        <taxon>Didymosphaeriaceae</taxon>
        <taxon>Karstenula</taxon>
    </lineage>
</organism>
<dbReference type="Proteomes" id="UP000799764">
    <property type="component" value="Unassembled WGS sequence"/>
</dbReference>